<feature type="compositionally biased region" description="Acidic residues" evidence="11">
    <location>
        <begin position="417"/>
        <end position="429"/>
    </location>
</feature>
<evidence type="ECO:0000256" key="2">
    <source>
        <dbReference type="ARBA" id="ARBA00008684"/>
    </source>
</evidence>
<dbReference type="EC" id="2.7.11.1" evidence="13"/>
<evidence type="ECO:0000256" key="9">
    <source>
        <dbReference type="ARBA" id="ARBA00023136"/>
    </source>
</evidence>
<evidence type="ECO:0000256" key="5">
    <source>
        <dbReference type="ARBA" id="ARBA00022679"/>
    </source>
</evidence>
<dbReference type="AlphaFoldDB" id="A0ABD1GH63"/>
<evidence type="ECO:0000256" key="6">
    <source>
        <dbReference type="ARBA" id="ARBA00022741"/>
    </source>
</evidence>
<dbReference type="Pfam" id="PF07714">
    <property type="entry name" value="PK_Tyr_Ser-Thr"/>
    <property type="match status" value="1"/>
</dbReference>
<feature type="domain" description="Protein kinase" evidence="12">
    <location>
        <begin position="78"/>
        <end position="352"/>
    </location>
</feature>
<name>A0ABD1GH63_SALDI</name>
<dbReference type="GO" id="GO:0005886">
    <property type="term" value="C:plasma membrane"/>
    <property type="evidence" value="ECO:0007669"/>
    <property type="project" value="UniProtKB-SubCell"/>
</dbReference>
<feature type="compositionally biased region" description="Basic and acidic residues" evidence="11">
    <location>
        <begin position="402"/>
        <end position="413"/>
    </location>
</feature>
<keyword evidence="3" id="KW-1003">Cell membrane</keyword>
<dbReference type="GO" id="GO:0005524">
    <property type="term" value="F:ATP binding"/>
    <property type="evidence" value="ECO:0007669"/>
    <property type="project" value="UniProtKB-KW"/>
</dbReference>
<dbReference type="EMBL" id="JBEAFC010000009">
    <property type="protein sequence ID" value="KAL1542544.1"/>
    <property type="molecule type" value="Genomic_DNA"/>
</dbReference>
<comment type="caution">
    <text evidence="13">The sequence shown here is derived from an EMBL/GenBank/DDBJ whole genome shotgun (WGS) entry which is preliminary data.</text>
</comment>
<organism evidence="13 14">
    <name type="scientific">Salvia divinorum</name>
    <name type="common">Maria pastora</name>
    <name type="synonym">Diviner's sage</name>
    <dbReference type="NCBI Taxonomy" id="28513"/>
    <lineage>
        <taxon>Eukaryota</taxon>
        <taxon>Viridiplantae</taxon>
        <taxon>Streptophyta</taxon>
        <taxon>Embryophyta</taxon>
        <taxon>Tracheophyta</taxon>
        <taxon>Spermatophyta</taxon>
        <taxon>Magnoliopsida</taxon>
        <taxon>eudicotyledons</taxon>
        <taxon>Gunneridae</taxon>
        <taxon>Pentapetalae</taxon>
        <taxon>asterids</taxon>
        <taxon>lamiids</taxon>
        <taxon>Lamiales</taxon>
        <taxon>Lamiaceae</taxon>
        <taxon>Nepetoideae</taxon>
        <taxon>Mentheae</taxon>
        <taxon>Salviinae</taxon>
        <taxon>Salvia</taxon>
        <taxon>Salvia subgen. Calosphace</taxon>
    </lineage>
</organism>
<evidence type="ECO:0000256" key="8">
    <source>
        <dbReference type="ARBA" id="ARBA00022840"/>
    </source>
</evidence>
<evidence type="ECO:0000256" key="4">
    <source>
        <dbReference type="ARBA" id="ARBA00022527"/>
    </source>
</evidence>
<feature type="region of interest" description="Disordered" evidence="11">
    <location>
        <begin position="1"/>
        <end position="56"/>
    </location>
</feature>
<dbReference type="PANTHER" id="PTHR47985">
    <property type="entry name" value="OS07G0668900 PROTEIN"/>
    <property type="match status" value="1"/>
</dbReference>
<feature type="region of interest" description="Disordered" evidence="11">
    <location>
        <begin position="362"/>
        <end position="520"/>
    </location>
</feature>
<proteinExistence type="inferred from homology"/>
<reference evidence="13 14" key="1">
    <citation type="submission" date="2024-06" db="EMBL/GenBank/DDBJ databases">
        <title>A chromosome level genome sequence of Diviner's sage (Salvia divinorum).</title>
        <authorList>
            <person name="Ford S.A."/>
            <person name="Ro D.-K."/>
            <person name="Ness R.W."/>
            <person name="Phillips M.A."/>
        </authorList>
    </citation>
    <scope>NUCLEOTIDE SEQUENCE [LARGE SCALE GENOMIC DNA]</scope>
    <source>
        <strain evidence="13">SAF-2024a</strain>
        <tissue evidence="13">Leaf</tissue>
    </source>
</reference>
<feature type="compositionally biased region" description="Polar residues" evidence="11">
    <location>
        <begin position="28"/>
        <end position="42"/>
    </location>
</feature>
<feature type="compositionally biased region" description="Acidic residues" evidence="11">
    <location>
        <begin position="388"/>
        <end position="401"/>
    </location>
</feature>
<gene>
    <name evidence="13" type="ORF">AAHA92_26624</name>
</gene>
<feature type="compositionally biased region" description="Basic and acidic residues" evidence="11">
    <location>
        <begin position="430"/>
        <end position="457"/>
    </location>
</feature>
<evidence type="ECO:0000256" key="1">
    <source>
        <dbReference type="ARBA" id="ARBA00004193"/>
    </source>
</evidence>
<dbReference type="InterPro" id="IPR008266">
    <property type="entry name" value="Tyr_kinase_AS"/>
</dbReference>
<keyword evidence="10" id="KW-0449">Lipoprotein</keyword>
<evidence type="ECO:0000259" key="12">
    <source>
        <dbReference type="PROSITE" id="PS50011"/>
    </source>
</evidence>
<accession>A0ABD1GH63</accession>
<dbReference type="Gene3D" id="1.10.510.10">
    <property type="entry name" value="Transferase(Phosphotransferase) domain 1"/>
    <property type="match status" value="1"/>
</dbReference>
<keyword evidence="5 13" id="KW-0808">Transferase</keyword>
<dbReference type="GO" id="GO:0004674">
    <property type="term" value="F:protein serine/threonine kinase activity"/>
    <property type="evidence" value="ECO:0007669"/>
    <property type="project" value="UniProtKB-KW"/>
</dbReference>
<evidence type="ECO:0000256" key="7">
    <source>
        <dbReference type="ARBA" id="ARBA00022777"/>
    </source>
</evidence>
<dbReference type="InterPro" id="IPR011009">
    <property type="entry name" value="Kinase-like_dom_sf"/>
</dbReference>
<dbReference type="PROSITE" id="PS00109">
    <property type="entry name" value="PROTEIN_KINASE_TYR"/>
    <property type="match status" value="1"/>
</dbReference>
<keyword evidence="7 13" id="KW-0418">Kinase</keyword>
<keyword evidence="4 13" id="KW-0723">Serine/threonine-protein kinase</keyword>
<sequence>MSCFPCFQNKEDDDEEDSKNIPIARPKNNCTPRANRPENNSQDNRDPFEDRRNDAEVEEDSTCKSFTFREIATATKNFRQECLLGEGGFGKLFKGTIQSTGQVVAVRQLERNTGGKDFVFDISNLSLIHHPNLVKMVGYCGEGEQRHMVYEYMPSGSLKSFLFDRHDGQKPLNWSERMKIAYGIAAGLEYLHEKADPPVIYRDLRSSNVLLTETKNPKLSDYGLAKIVQGSNTMHMSVMTGFNGYCAPEFEKNGELTIKSDVYSFGVVMLELITGRKALDTSLPPEEQSLVSWAQPLFKDPSKYPDMADPLLRKGFPVTGLNQAVGMAAMCLQEEPVARPLISDISAAISFLAMAPPQAPLPEEPAPALSKVASRQCGGGGHKHEDSSSESEEESDEEYEEEQKQPEPIKNEQSEYSSDEDYESSDSEAEEAKPRVEKIQSRSDTRSNNKKPGKVESRSSYSSSDDDDLPLPLPIQHYDLDLDQFSSSSDDENRDGGDDGLPHYNELQHTSRGRSVDEGH</sequence>
<dbReference type="PANTHER" id="PTHR47985:SF17">
    <property type="entry name" value="SERINE_THREONINE-PROTEIN KINASE CDL1-LIKE"/>
    <property type="match status" value="1"/>
</dbReference>
<dbReference type="PROSITE" id="PS50011">
    <property type="entry name" value="PROTEIN_KINASE_DOM"/>
    <property type="match status" value="1"/>
</dbReference>
<evidence type="ECO:0000256" key="10">
    <source>
        <dbReference type="ARBA" id="ARBA00023288"/>
    </source>
</evidence>
<comment type="subcellular location">
    <subcellularLocation>
        <location evidence="1">Cell membrane</location>
        <topology evidence="1">Lipid-anchor</topology>
    </subcellularLocation>
</comment>
<evidence type="ECO:0000313" key="14">
    <source>
        <dbReference type="Proteomes" id="UP001567538"/>
    </source>
</evidence>
<dbReference type="InterPro" id="IPR000719">
    <property type="entry name" value="Prot_kinase_dom"/>
</dbReference>
<keyword evidence="6" id="KW-0547">Nucleotide-binding</keyword>
<dbReference type="FunFam" id="1.10.510.10:FF:000032">
    <property type="entry name" value="Serine/threonine-protein kinase PBS1"/>
    <property type="match status" value="1"/>
</dbReference>
<protein>
    <submittedName>
        <fullName evidence="13">Non-specific serine/threonine protein kinase</fullName>
        <ecNumber evidence="13">2.7.11.1</ecNumber>
    </submittedName>
</protein>
<dbReference type="Gene3D" id="3.30.200.20">
    <property type="entry name" value="Phosphorylase Kinase, domain 1"/>
    <property type="match status" value="1"/>
</dbReference>
<keyword evidence="14" id="KW-1185">Reference proteome</keyword>
<keyword evidence="8" id="KW-0067">ATP-binding</keyword>
<evidence type="ECO:0000256" key="3">
    <source>
        <dbReference type="ARBA" id="ARBA00022475"/>
    </source>
</evidence>
<dbReference type="Proteomes" id="UP001567538">
    <property type="component" value="Unassembled WGS sequence"/>
</dbReference>
<feature type="compositionally biased region" description="Basic and acidic residues" evidence="11">
    <location>
        <begin position="43"/>
        <end position="55"/>
    </location>
</feature>
<comment type="similarity">
    <text evidence="2">Belongs to the protein kinase superfamily. Ser/Thr protein kinase family.</text>
</comment>
<dbReference type="InterPro" id="IPR001245">
    <property type="entry name" value="Ser-Thr/Tyr_kinase_cat_dom"/>
</dbReference>
<dbReference type="SUPFAM" id="SSF56112">
    <property type="entry name" value="Protein kinase-like (PK-like)"/>
    <property type="match status" value="1"/>
</dbReference>
<evidence type="ECO:0000313" key="13">
    <source>
        <dbReference type="EMBL" id="KAL1542544.1"/>
    </source>
</evidence>
<evidence type="ECO:0000256" key="11">
    <source>
        <dbReference type="SAM" id="MobiDB-lite"/>
    </source>
</evidence>
<keyword evidence="9" id="KW-0472">Membrane</keyword>